<name>A0A1Y2DK19_9PEZI</name>
<sequence length="195" mass="21861">MSRMAGSRNLMLCSFEVFCNLARMIFSNFRFFSSSILSGEDIALRCRPPIFMLRIAGSPITTFAASSWSFGKFLRISWSSTPSQFLVRSLLPFLIARISALGKSTWTTPPSDSLLGVIRVTLLIPVDQESVGDEPMEVTSSDDRFWLWESRRTSSSWLMLVAGVSELRRTGMFGPSEILHESGELRLAPSTRYSL</sequence>
<dbReference type="InParanoid" id="A0A1Y2DK19"/>
<comment type="caution">
    <text evidence="1">The sequence shown here is derived from an EMBL/GenBank/DDBJ whole genome shotgun (WGS) entry which is preliminary data.</text>
</comment>
<evidence type="ECO:0000313" key="1">
    <source>
        <dbReference type="EMBL" id="ORY59496.1"/>
    </source>
</evidence>
<keyword evidence="2" id="KW-1185">Reference proteome</keyword>
<accession>A0A1Y2DK19</accession>
<gene>
    <name evidence="1" type="ORF">BCR38DRAFT_444683</name>
</gene>
<proteinExistence type="predicted"/>
<protein>
    <submittedName>
        <fullName evidence="1">Uncharacterized protein</fullName>
    </submittedName>
</protein>
<dbReference type="EMBL" id="MCFJ01000013">
    <property type="protein sequence ID" value="ORY59496.1"/>
    <property type="molecule type" value="Genomic_DNA"/>
</dbReference>
<dbReference type="RefSeq" id="XP_040712070.1">
    <property type="nucleotide sequence ID" value="XM_040860955.1"/>
</dbReference>
<dbReference type="Proteomes" id="UP000193689">
    <property type="component" value="Unassembled WGS sequence"/>
</dbReference>
<dbReference type="AlphaFoldDB" id="A0A1Y2DK19"/>
<organism evidence="1 2">
    <name type="scientific">Pseudomassariella vexata</name>
    <dbReference type="NCBI Taxonomy" id="1141098"/>
    <lineage>
        <taxon>Eukaryota</taxon>
        <taxon>Fungi</taxon>
        <taxon>Dikarya</taxon>
        <taxon>Ascomycota</taxon>
        <taxon>Pezizomycotina</taxon>
        <taxon>Sordariomycetes</taxon>
        <taxon>Xylariomycetidae</taxon>
        <taxon>Amphisphaeriales</taxon>
        <taxon>Pseudomassariaceae</taxon>
        <taxon>Pseudomassariella</taxon>
    </lineage>
</organism>
<dbReference type="GeneID" id="63777167"/>
<reference evidence="1 2" key="1">
    <citation type="submission" date="2016-07" db="EMBL/GenBank/DDBJ databases">
        <title>Pervasive Adenine N6-methylation of Active Genes in Fungi.</title>
        <authorList>
            <consortium name="DOE Joint Genome Institute"/>
            <person name="Mondo S.J."/>
            <person name="Dannebaum R.O."/>
            <person name="Kuo R.C."/>
            <person name="Labutti K."/>
            <person name="Haridas S."/>
            <person name="Kuo A."/>
            <person name="Salamov A."/>
            <person name="Ahrendt S.R."/>
            <person name="Lipzen A."/>
            <person name="Sullivan W."/>
            <person name="Andreopoulos W.B."/>
            <person name="Clum A."/>
            <person name="Lindquist E."/>
            <person name="Daum C."/>
            <person name="Ramamoorthy G.K."/>
            <person name="Gryganskyi A."/>
            <person name="Culley D."/>
            <person name="Magnuson J.K."/>
            <person name="James T.Y."/>
            <person name="O'Malley M.A."/>
            <person name="Stajich J.E."/>
            <person name="Spatafora J.W."/>
            <person name="Visel A."/>
            <person name="Grigoriev I.V."/>
        </authorList>
    </citation>
    <scope>NUCLEOTIDE SEQUENCE [LARGE SCALE GENOMIC DNA]</scope>
    <source>
        <strain evidence="1 2">CBS 129021</strain>
    </source>
</reference>
<evidence type="ECO:0000313" key="2">
    <source>
        <dbReference type="Proteomes" id="UP000193689"/>
    </source>
</evidence>